<feature type="compositionally biased region" description="Basic and acidic residues" evidence="16">
    <location>
        <begin position="393"/>
        <end position="411"/>
    </location>
</feature>
<evidence type="ECO:0000256" key="1">
    <source>
        <dbReference type="ARBA" id="ARBA00004123"/>
    </source>
</evidence>
<feature type="region of interest" description="Disordered" evidence="16">
    <location>
        <begin position="360"/>
        <end position="420"/>
    </location>
</feature>
<dbReference type="GO" id="GO:0005634">
    <property type="term" value="C:nucleus"/>
    <property type="evidence" value="ECO:0007669"/>
    <property type="project" value="UniProtKB-SubCell"/>
</dbReference>
<dbReference type="GO" id="GO:0046982">
    <property type="term" value="F:protein heterodimerization activity"/>
    <property type="evidence" value="ECO:0007669"/>
    <property type="project" value="InterPro"/>
</dbReference>
<evidence type="ECO:0000256" key="9">
    <source>
        <dbReference type="ARBA" id="ARBA00022838"/>
    </source>
</evidence>
<proteinExistence type="inferred from homology"/>
<dbReference type="AlphaFoldDB" id="A0A7J8C6F1"/>
<feature type="compositionally biased region" description="Polar residues" evidence="16">
    <location>
        <begin position="294"/>
        <end position="304"/>
    </location>
</feature>
<feature type="region of interest" description="Disordered" evidence="16">
    <location>
        <begin position="258"/>
        <end position="307"/>
    </location>
</feature>
<dbReference type="GO" id="GO:0003677">
    <property type="term" value="F:DNA binding"/>
    <property type="evidence" value="ECO:0007669"/>
    <property type="project" value="UniProtKB-KW"/>
</dbReference>
<sequence>MADNYIPDNEPTTRTLLRRVLDTEVLRTPRRPQSTRTGAQKTLLETPFSMRLRSQTKTTARRHAHRTKSIGRLAHIQTSGHLKEQTPRTLLENILLTAPESSMVMPQPMVKPVSASQVVQFSSQESSPSSLELQLPELKPPTTLAASLLPSGKRKKRLKLSVFQQGMDQGLSLSQGPLTEPQGNAVSSALISSLNLTFVTPLLPQSVQRPGLARRPPTHRAVDVGAFLKELQDNSVALALPGDRTPVATLPTDTLLEDTQPFSQPLLGRSPSVYHSPPYPSLSAERNVSRRTRSSGPGLQNNSPGKPAQLLVGKAEEVNALAMGFPNTSNSISGEDELEPLQDGIGEEAEKIMEESLSMSEMKEAAGAQGSARAEEPETHTDVIETEGSSGDTEAKEAEPEGSSGDKDPADRTASPELASNTPEFLQARQLEFLELAPPTNTAVGLFRQQFIPAPSLSSEPLEPLSARLPSRVQTAGSRLRQDPYKTGLSHYAKLFRFYAKMPMEKKALEMVEKCLDKYFQRLCDDLDVFAAHASRKTVKLEDLELLMRRQGLVTDQVSLHVLVERHLPLEYRKLLIPCAFSGNAVFPAQ</sequence>
<keyword evidence="11" id="KW-0539">Nucleus</keyword>
<keyword evidence="7" id="KW-0132">Cell division</keyword>
<dbReference type="FunFam" id="1.10.20.10:FF:000050">
    <property type="entry name" value="centromere protein T isoform X2"/>
    <property type="match status" value="1"/>
</dbReference>
<evidence type="ECO:0000256" key="13">
    <source>
        <dbReference type="ARBA" id="ARBA00023328"/>
    </source>
</evidence>
<evidence type="ECO:0000256" key="2">
    <source>
        <dbReference type="ARBA" id="ARBA00004629"/>
    </source>
</evidence>
<dbReference type="SUPFAM" id="SSF47113">
    <property type="entry name" value="Histone-fold"/>
    <property type="match status" value="1"/>
</dbReference>
<evidence type="ECO:0000256" key="8">
    <source>
        <dbReference type="ARBA" id="ARBA00022776"/>
    </source>
</evidence>
<keyword evidence="13" id="KW-0137">Centromere</keyword>
<dbReference type="Pfam" id="PF16171">
    <property type="entry name" value="CENP-T_N"/>
    <property type="match status" value="1"/>
</dbReference>
<dbReference type="GO" id="GO:0007059">
    <property type="term" value="P:chromosome segregation"/>
    <property type="evidence" value="ECO:0007669"/>
    <property type="project" value="TreeGrafter"/>
</dbReference>
<keyword evidence="12" id="KW-0131">Cell cycle</keyword>
<dbReference type="Gene3D" id="1.10.20.10">
    <property type="entry name" value="Histone, subunit A"/>
    <property type="match status" value="1"/>
</dbReference>
<dbReference type="InterPro" id="IPR032373">
    <property type="entry name" value="CENP-T_N"/>
</dbReference>
<name>A0A7J8C6F1_MOLMO</name>
<dbReference type="InterPro" id="IPR009072">
    <property type="entry name" value="Histone-fold"/>
</dbReference>
<feature type="domain" description="CENP-T/Histone H4 histone fold" evidence="17">
    <location>
        <begin position="484"/>
        <end position="580"/>
    </location>
</feature>
<keyword evidence="6" id="KW-0597">Phosphoprotein</keyword>
<dbReference type="GO" id="GO:0000776">
    <property type="term" value="C:kinetochore"/>
    <property type="evidence" value="ECO:0007669"/>
    <property type="project" value="UniProtKB-KW"/>
</dbReference>
<evidence type="ECO:0000256" key="6">
    <source>
        <dbReference type="ARBA" id="ARBA00022553"/>
    </source>
</evidence>
<evidence type="ECO:0000256" key="11">
    <source>
        <dbReference type="ARBA" id="ARBA00023242"/>
    </source>
</evidence>
<reference evidence="19 20" key="1">
    <citation type="journal article" date="2020" name="Nature">
        <title>Six reference-quality genomes reveal evolution of bat adaptations.</title>
        <authorList>
            <person name="Jebb D."/>
            <person name="Huang Z."/>
            <person name="Pippel M."/>
            <person name="Hughes G.M."/>
            <person name="Lavrichenko K."/>
            <person name="Devanna P."/>
            <person name="Winkler S."/>
            <person name="Jermiin L.S."/>
            <person name="Skirmuntt E.C."/>
            <person name="Katzourakis A."/>
            <person name="Burkitt-Gray L."/>
            <person name="Ray D.A."/>
            <person name="Sullivan K.A.M."/>
            <person name="Roscito J.G."/>
            <person name="Kirilenko B.M."/>
            <person name="Davalos L.M."/>
            <person name="Corthals A.P."/>
            <person name="Power M.L."/>
            <person name="Jones G."/>
            <person name="Ransome R.D."/>
            <person name="Dechmann D.K.N."/>
            <person name="Locatelli A.G."/>
            <person name="Puechmaille S.J."/>
            <person name="Fedrigo O."/>
            <person name="Jarvis E.D."/>
            <person name="Hiller M."/>
            <person name="Vernes S.C."/>
            <person name="Myers E.W."/>
            <person name="Teeling E.C."/>
        </authorList>
    </citation>
    <scope>NUCLEOTIDE SEQUENCE [LARGE SCALE GENOMIC DNA]</scope>
    <source>
        <strain evidence="19">MMolMol1</strain>
        <tissue evidence="19">Muscle</tissue>
    </source>
</reference>
<dbReference type="PANTHER" id="PTHR46904:SF1">
    <property type="entry name" value="CENTROMERE PROTEIN T"/>
    <property type="match status" value="1"/>
</dbReference>
<evidence type="ECO:0000256" key="3">
    <source>
        <dbReference type="ARBA" id="ARBA00010137"/>
    </source>
</evidence>
<keyword evidence="8" id="KW-0498">Mitosis</keyword>
<accession>A0A7J8C6F1</accession>
<comment type="subunit">
    <text evidence="15">Component of the CENPA-CAD complex, composed of CENPI, CENPK, CENPL, CENPO, CENPP, CENPQ, CENPR and CENPS. The CENPA-CAD complex is probably recruited on centromeres by the CENPA-NAC complex, at least composed of CENPA, CENPC, CENPH, CENPM, CENPN, CENPT and CENPU. Identified in a centromeric complex containing histones H2A, H2B, H3 and H4, and at least CENPA, CENPB, CENPC, CENPT, CENPN, HJURP, SUPT16H, SSRP1 and RSF1. Interacts (via N-terminus) with the NDC80 complex. Heterodimer with CENPW; this dimer coassembles with CENPS-CENPX heterodimers at centromeres to form the tetrameric CENP-T-W-S-X complex.</text>
</comment>
<evidence type="ECO:0000256" key="7">
    <source>
        <dbReference type="ARBA" id="ARBA00022618"/>
    </source>
</evidence>
<evidence type="ECO:0000256" key="5">
    <source>
        <dbReference type="ARBA" id="ARBA00022454"/>
    </source>
</evidence>
<dbReference type="InterPro" id="IPR035425">
    <property type="entry name" value="CENP-T/H4_C"/>
</dbReference>
<keyword evidence="9" id="KW-0995">Kinetochore</keyword>
<dbReference type="FunCoup" id="A0A7J8C6F1">
    <property type="interactions" value="1297"/>
</dbReference>
<dbReference type="CDD" id="cd22920">
    <property type="entry name" value="HFD_CENP-T"/>
    <property type="match status" value="1"/>
</dbReference>
<evidence type="ECO:0000256" key="15">
    <source>
        <dbReference type="ARBA" id="ARBA00046865"/>
    </source>
</evidence>
<evidence type="ECO:0000259" key="17">
    <source>
        <dbReference type="Pfam" id="PF15511"/>
    </source>
</evidence>
<feature type="compositionally biased region" description="Basic and acidic residues" evidence="16">
    <location>
        <begin position="373"/>
        <end position="383"/>
    </location>
</feature>
<evidence type="ECO:0000256" key="10">
    <source>
        <dbReference type="ARBA" id="ARBA00023125"/>
    </source>
</evidence>
<comment type="subcellular location">
    <subcellularLocation>
        <location evidence="2">Chromosome</location>
        <location evidence="2">Centromere</location>
        <location evidence="2">Kinetochore</location>
    </subcellularLocation>
    <subcellularLocation>
        <location evidence="1">Nucleus</location>
    </subcellularLocation>
</comment>
<dbReference type="EMBL" id="JACASF010000021">
    <property type="protein sequence ID" value="KAF6406397.1"/>
    <property type="molecule type" value="Genomic_DNA"/>
</dbReference>
<gene>
    <name evidence="19" type="ORF">HJG59_002676</name>
</gene>
<protein>
    <recommendedName>
        <fullName evidence="4">Centromere protein T</fullName>
    </recommendedName>
</protein>
<evidence type="ECO:0000259" key="18">
    <source>
        <dbReference type="Pfam" id="PF16171"/>
    </source>
</evidence>
<dbReference type="GO" id="GO:0051301">
    <property type="term" value="P:cell division"/>
    <property type="evidence" value="ECO:0007669"/>
    <property type="project" value="UniProtKB-KW"/>
</dbReference>
<dbReference type="InParanoid" id="A0A7J8C6F1"/>
<keyword evidence="5" id="KW-0158">Chromosome</keyword>
<evidence type="ECO:0000256" key="16">
    <source>
        <dbReference type="SAM" id="MobiDB-lite"/>
    </source>
</evidence>
<evidence type="ECO:0000313" key="20">
    <source>
        <dbReference type="Proteomes" id="UP000550707"/>
    </source>
</evidence>
<dbReference type="InterPro" id="IPR028255">
    <property type="entry name" value="CENP-T"/>
</dbReference>
<comment type="similarity">
    <text evidence="3">Belongs to the CENP-T/CNN1 family.</text>
</comment>
<dbReference type="PANTHER" id="PTHR46904">
    <property type="entry name" value="CENTROMERE PROTEIN T"/>
    <property type="match status" value="1"/>
</dbReference>
<organism evidence="19 20">
    <name type="scientific">Molossus molossus</name>
    <name type="common">Pallas' mastiff bat</name>
    <name type="synonym">Vespertilio molossus</name>
    <dbReference type="NCBI Taxonomy" id="27622"/>
    <lineage>
        <taxon>Eukaryota</taxon>
        <taxon>Metazoa</taxon>
        <taxon>Chordata</taxon>
        <taxon>Craniata</taxon>
        <taxon>Vertebrata</taxon>
        <taxon>Euteleostomi</taxon>
        <taxon>Mammalia</taxon>
        <taxon>Eutheria</taxon>
        <taxon>Laurasiatheria</taxon>
        <taxon>Chiroptera</taxon>
        <taxon>Yangochiroptera</taxon>
        <taxon>Molossidae</taxon>
        <taxon>Molossus</taxon>
    </lineage>
</organism>
<keyword evidence="10" id="KW-0238">DNA-binding</keyword>
<evidence type="ECO:0000313" key="19">
    <source>
        <dbReference type="EMBL" id="KAF6406397.1"/>
    </source>
</evidence>
<comment type="function">
    <text evidence="14">Component of the CENPA-NAC (nucleosome-associated) complex, a complex that plays a central role in assembly of kinetochore proteins, mitotic progression and chromosome segregation. The CENPA-NAC complex recruits the CENPA-CAD (nucleosome distal) complex and may be involved in incorporation of newly synthesized CENPA into centromeres. Part of a nucleosome-associated complex that binds specifically to histone H3-containing nucleosomes at the centromere, as opposed to nucleosomes containing CENPA. Component of the heterotetrameric CENP-T-W-S-X complex that binds and supercoils DNA, and plays an important role in kinetochore assembly. CENPT has a fundamental role in kinetochore assembly and function. It is one of the inner kinetochore proteins, with most further proteins binding downstream. Required for normal chromosome organization and normal progress through mitosis.</text>
</comment>
<dbReference type="GO" id="GO:0051382">
    <property type="term" value="P:kinetochore assembly"/>
    <property type="evidence" value="ECO:0007669"/>
    <property type="project" value="InterPro"/>
</dbReference>
<evidence type="ECO:0000256" key="14">
    <source>
        <dbReference type="ARBA" id="ARBA00045461"/>
    </source>
</evidence>
<dbReference type="GO" id="GO:0000278">
    <property type="term" value="P:mitotic cell cycle"/>
    <property type="evidence" value="ECO:0007669"/>
    <property type="project" value="TreeGrafter"/>
</dbReference>
<dbReference type="Proteomes" id="UP000550707">
    <property type="component" value="Unassembled WGS sequence"/>
</dbReference>
<keyword evidence="20" id="KW-1185">Reference proteome</keyword>
<comment type="caution">
    <text evidence="19">The sequence shown here is derived from an EMBL/GenBank/DDBJ whole genome shotgun (WGS) entry which is preliminary data.</text>
</comment>
<feature type="domain" description="Centromere kinetochore component CENP-T N-terminal" evidence="18">
    <location>
        <begin position="1"/>
        <end position="431"/>
    </location>
</feature>
<evidence type="ECO:0000256" key="4">
    <source>
        <dbReference type="ARBA" id="ARBA00016401"/>
    </source>
</evidence>
<dbReference type="Pfam" id="PF15511">
    <property type="entry name" value="CENP-T_C"/>
    <property type="match status" value="1"/>
</dbReference>
<evidence type="ECO:0000256" key="12">
    <source>
        <dbReference type="ARBA" id="ARBA00023306"/>
    </source>
</evidence>